<evidence type="ECO:0000256" key="6">
    <source>
        <dbReference type="ARBA" id="ARBA00023136"/>
    </source>
</evidence>
<dbReference type="STRING" id="1218508.JG29_10330"/>
<keyword evidence="4 7" id="KW-0812">Transmembrane</keyword>
<feature type="transmembrane region" description="Helical" evidence="7">
    <location>
        <begin position="227"/>
        <end position="248"/>
    </location>
</feature>
<dbReference type="HAMAP" id="MF_00038">
    <property type="entry name" value="MraY"/>
    <property type="match status" value="1"/>
</dbReference>
<feature type="transmembrane region" description="Helical" evidence="7">
    <location>
        <begin position="6"/>
        <end position="27"/>
    </location>
</feature>
<comment type="pathway">
    <text evidence="7">Cell wall biogenesis; peptidoglycan biosynthesis.</text>
</comment>
<evidence type="ECO:0000256" key="7">
    <source>
        <dbReference type="HAMAP-Rule" id="MF_00038"/>
    </source>
</evidence>
<feature type="binding site" evidence="9">
    <location>
        <position position="171"/>
    </location>
    <ligand>
        <name>Mg(2+)</name>
        <dbReference type="ChEBI" id="CHEBI:18420"/>
    </ligand>
</feature>
<dbReference type="EMBL" id="JXBZ01000008">
    <property type="protein sequence ID" value="KJY48630.1"/>
    <property type="molecule type" value="Genomic_DNA"/>
</dbReference>
<proteinExistence type="inferred from homology"/>
<dbReference type="HOGENOM" id="CLU_023982_0_1_9"/>
<dbReference type="EC" id="2.7.8.13" evidence="7 8"/>
<keyword evidence="3 7" id="KW-0808">Transferase</keyword>
<feature type="transmembrane region" description="Helical" evidence="7">
    <location>
        <begin position="254"/>
        <end position="275"/>
    </location>
</feature>
<comment type="caution">
    <text evidence="10">The sequence shown here is derived from an EMBL/GenBank/DDBJ whole genome shotgun (WGS) entry which is preliminary data.</text>
</comment>
<accession>A0A0F4KQF9</accession>
<dbReference type="InterPro" id="IPR018480">
    <property type="entry name" value="PNAcMuramoyl-5peptid_Trfase_CS"/>
</dbReference>
<name>A0A0F4KQF9_9LACO</name>
<keyword evidence="7 9" id="KW-0479">Metal-binding</keyword>
<keyword evidence="7" id="KW-0961">Cell wall biogenesis/degradation</keyword>
<comment type="similarity">
    <text evidence="2 7">Belongs to the glycosyltransferase 4 family. MraY subfamily.</text>
</comment>
<feature type="transmembrane region" description="Helical" evidence="7">
    <location>
        <begin position="302"/>
        <end position="322"/>
    </location>
</feature>
<organism evidence="10 11">
    <name type="scientific">Bombilactobacillus mellis</name>
    <dbReference type="NCBI Taxonomy" id="1218508"/>
    <lineage>
        <taxon>Bacteria</taxon>
        <taxon>Bacillati</taxon>
        <taxon>Bacillota</taxon>
        <taxon>Bacilli</taxon>
        <taxon>Lactobacillales</taxon>
        <taxon>Lactobacillaceae</taxon>
        <taxon>Bombilactobacillus</taxon>
    </lineage>
</organism>
<evidence type="ECO:0000256" key="1">
    <source>
        <dbReference type="ARBA" id="ARBA00004141"/>
    </source>
</evidence>
<evidence type="ECO:0000256" key="9">
    <source>
        <dbReference type="PIRSR" id="PIRSR600715-1"/>
    </source>
</evidence>
<keyword evidence="11" id="KW-1185">Reference proteome</keyword>
<evidence type="ECO:0000313" key="10">
    <source>
        <dbReference type="EMBL" id="KJY48630.1"/>
    </source>
</evidence>
<dbReference type="PROSITE" id="PS01348">
    <property type="entry name" value="MRAY_2"/>
    <property type="match status" value="1"/>
</dbReference>
<feature type="transmembrane region" description="Helical" evidence="7">
    <location>
        <begin position="48"/>
        <end position="72"/>
    </location>
</feature>
<keyword evidence="7" id="KW-1003">Cell membrane</keyword>
<feature type="transmembrane region" description="Helical" evidence="7">
    <location>
        <begin position="202"/>
        <end position="220"/>
    </location>
</feature>
<dbReference type="Pfam" id="PF00953">
    <property type="entry name" value="Glycos_transf_4"/>
    <property type="match status" value="1"/>
</dbReference>
<dbReference type="GO" id="GO:0008360">
    <property type="term" value="P:regulation of cell shape"/>
    <property type="evidence" value="ECO:0007669"/>
    <property type="project" value="UniProtKB-KW"/>
</dbReference>
<dbReference type="GO" id="GO:0071555">
    <property type="term" value="P:cell wall organization"/>
    <property type="evidence" value="ECO:0007669"/>
    <property type="project" value="UniProtKB-KW"/>
</dbReference>
<dbReference type="PANTHER" id="PTHR22926">
    <property type="entry name" value="PHOSPHO-N-ACETYLMURAMOYL-PENTAPEPTIDE-TRANSFERASE"/>
    <property type="match status" value="1"/>
</dbReference>
<keyword evidence="7 9" id="KW-0460">Magnesium</keyword>
<feature type="transmembrane region" description="Helical" evidence="7">
    <location>
        <begin position="178"/>
        <end position="196"/>
    </location>
</feature>
<dbReference type="PATRIC" id="fig|1218508.4.peg.1018"/>
<feature type="transmembrane region" description="Helical" evidence="7">
    <location>
        <begin position="78"/>
        <end position="99"/>
    </location>
</feature>
<dbReference type="RefSeq" id="WP_045922893.1">
    <property type="nucleotide sequence ID" value="NZ_JBHTHW010000008.1"/>
</dbReference>
<keyword evidence="7" id="KW-0133">Cell shape</keyword>
<reference evidence="10 11" key="1">
    <citation type="submission" date="2014-12" db="EMBL/GenBank/DDBJ databases">
        <title>Comparative genomics of the lactic acid bacteria isolated from the honey bee gut.</title>
        <authorList>
            <person name="Ellegaard K.M."/>
            <person name="Tamarit D."/>
            <person name="Javelind E."/>
            <person name="Olofsson T."/>
            <person name="Andersson S.G."/>
            <person name="Vasquez A."/>
        </authorList>
    </citation>
    <scope>NUCLEOTIDE SEQUENCE [LARGE SCALE GENOMIC DNA]</scope>
    <source>
        <strain evidence="10 11">Hon2</strain>
    </source>
</reference>
<dbReference type="Pfam" id="PF10555">
    <property type="entry name" value="MraY_sig1"/>
    <property type="match status" value="1"/>
</dbReference>
<comment type="catalytic activity">
    <reaction evidence="7">
        <text>UDP-N-acetyl-alpha-D-muramoyl-L-alanyl-gamma-D-glutamyl-L-lysyl-D-alanyl-D-alanine + di-trans,octa-cis-undecaprenyl phosphate = Mur2Ac(oyl-L-Ala-gamma-D-Glu-L-Lys-D-Ala-D-Ala)-di-trans,octa-cis-undecaprenyl diphosphate + UMP</text>
        <dbReference type="Rhea" id="RHEA:21920"/>
        <dbReference type="ChEBI" id="CHEBI:57865"/>
        <dbReference type="ChEBI" id="CHEBI:60032"/>
        <dbReference type="ChEBI" id="CHEBI:60392"/>
        <dbReference type="ChEBI" id="CHEBI:70758"/>
        <dbReference type="EC" id="2.7.8.13"/>
    </reaction>
</comment>
<evidence type="ECO:0000256" key="4">
    <source>
        <dbReference type="ARBA" id="ARBA00022692"/>
    </source>
</evidence>
<evidence type="ECO:0000256" key="2">
    <source>
        <dbReference type="ARBA" id="ARBA00005583"/>
    </source>
</evidence>
<dbReference type="GO" id="GO:0009252">
    <property type="term" value="P:peptidoglycan biosynthetic process"/>
    <property type="evidence" value="ECO:0007669"/>
    <property type="project" value="UniProtKB-UniRule"/>
</dbReference>
<keyword evidence="5 7" id="KW-1133">Transmembrane helix</keyword>
<dbReference type="InterPro" id="IPR000715">
    <property type="entry name" value="Glycosyl_transferase_4"/>
</dbReference>
<keyword evidence="6 7" id="KW-0472">Membrane</keyword>
<dbReference type="AlphaFoldDB" id="A0A0F4KQF9"/>
<feature type="binding site" evidence="9">
    <location>
        <position position="231"/>
    </location>
    <ligand>
        <name>Mg(2+)</name>
        <dbReference type="ChEBI" id="CHEBI:18420"/>
    </ligand>
</feature>
<dbReference type="GO" id="GO:0005886">
    <property type="term" value="C:plasma membrane"/>
    <property type="evidence" value="ECO:0007669"/>
    <property type="project" value="UniProtKB-SubCell"/>
</dbReference>
<dbReference type="OrthoDB" id="9805475at2"/>
<comment type="function">
    <text evidence="7">Catalyzes the initial step of the lipid cycle reactions in the biosynthesis of the cell wall peptidoglycan: transfers peptidoglycan precursor phospho-MurNAc-pentapeptide from UDP-MurNAc-pentapeptide onto the lipid carrier undecaprenyl phosphate, yielding undecaprenyl-pyrophosphoryl-MurNAc-pentapeptide, known as lipid I.</text>
</comment>
<gene>
    <name evidence="7 10" type="primary">mraY</name>
    <name evidence="10" type="ORF">JG29_10330</name>
</gene>
<keyword evidence="7" id="KW-0573">Peptidoglycan synthesis</keyword>
<dbReference type="NCBIfam" id="TIGR00445">
    <property type="entry name" value="mraY"/>
    <property type="match status" value="1"/>
</dbReference>
<dbReference type="GO" id="GO:0008963">
    <property type="term" value="F:phospho-N-acetylmuramoyl-pentapeptide-transferase activity"/>
    <property type="evidence" value="ECO:0007669"/>
    <property type="project" value="UniProtKB-UniRule"/>
</dbReference>
<feature type="transmembrane region" description="Helical" evidence="7">
    <location>
        <begin position="147"/>
        <end position="166"/>
    </location>
</feature>
<comment type="cofactor">
    <cofactor evidence="7 9">
        <name>Mg(2+)</name>
        <dbReference type="ChEBI" id="CHEBI:18420"/>
    </cofactor>
</comment>
<dbReference type="PANTHER" id="PTHR22926:SF5">
    <property type="entry name" value="PHOSPHO-N-ACETYLMURAMOYL-PENTAPEPTIDE-TRANSFERASE HOMOLOG"/>
    <property type="match status" value="1"/>
</dbReference>
<dbReference type="PROSITE" id="PS01347">
    <property type="entry name" value="MRAY_1"/>
    <property type="match status" value="1"/>
</dbReference>
<keyword evidence="7" id="KW-0131">Cell cycle</keyword>
<comment type="subcellular location">
    <subcellularLocation>
        <location evidence="7">Cell membrane</location>
        <topology evidence="7">Multi-pass membrane protein</topology>
    </subcellularLocation>
    <subcellularLocation>
        <location evidence="1">Membrane</location>
        <topology evidence="1">Multi-pass membrane protein</topology>
    </subcellularLocation>
</comment>
<keyword evidence="7" id="KW-0132">Cell division</keyword>
<evidence type="ECO:0000256" key="3">
    <source>
        <dbReference type="ARBA" id="ARBA00022679"/>
    </source>
</evidence>
<protein>
    <recommendedName>
        <fullName evidence="7 8">Phospho-N-acetylmuramoyl-pentapeptide-transferase</fullName>
        <ecNumber evidence="7 8">2.7.8.13</ecNumber>
    </recommendedName>
    <alternativeName>
        <fullName evidence="7">UDP-MurNAc-pentapeptide phosphotransferase</fullName>
    </alternativeName>
</protein>
<dbReference type="GO" id="GO:0051301">
    <property type="term" value="P:cell division"/>
    <property type="evidence" value="ECO:0007669"/>
    <property type="project" value="UniProtKB-KW"/>
</dbReference>
<evidence type="ECO:0000256" key="5">
    <source>
        <dbReference type="ARBA" id="ARBA00022989"/>
    </source>
</evidence>
<feature type="transmembrane region" description="Helical" evidence="7">
    <location>
        <begin position="111"/>
        <end position="135"/>
    </location>
</feature>
<dbReference type="InterPro" id="IPR003524">
    <property type="entry name" value="PNAcMuramoyl-5peptid_Trfase"/>
</dbReference>
<dbReference type="UniPathway" id="UPA00219"/>
<dbReference type="CDD" id="cd06852">
    <property type="entry name" value="GT_MraY"/>
    <property type="match status" value="1"/>
</dbReference>
<dbReference type="Proteomes" id="UP000033695">
    <property type="component" value="Unassembled WGS sequence"/>
</dbReference>
<dbReference type="GO" id="GO:0046872">
    <property type="term" value="F:metal ion binding"/>
    <property type="evidence" value="ECO:0007669"/>
    <property type="project" value="UniProtKB-KW"/>
</dbReference>
<evidence type="ECO:0000256" key="8">
    <source>
        <dbReference type="NCBIfam" id="TIGR00445"/>
    </source>
</evidence>
<evidence type="ECO:0000313" key="11">
    <source>
        <dbReference type="Proteomes" id="UP000033695"/>
    </source>
</evidence>
<sequence length="323" mass="36376">MQNWNFNFLWSFISSLVIVSILMPLFIKMMVVHKEGQQIREEGPKWQNYKAGTPTMGGIVFLVAIVATNIWAGSYLQVYSTALFLVSLMLLLFGLIGFLDDFIKLKNNRNLGLYAWQKSLLQLLFAIVFISFYFYQKLPIDLQVGPFIWHSKVVLGLLMIFWLVGFSNAVNLTDGLDGLVAGLSIISYATYAYIAYRQQNLDILLVCLSVCGAMLSFLVFNHKPARIFMGDVGSLALGAGLAAIAILLGHIWSLLWIGIVFVIETASVIIQVLVFKLTGKRVFKMSPIHHHFEMLGWSEWKIVLTFWLVSLIASASYLLIFIG</sequence>